<keyword evidence="3" id="KW-1185">Reference proteome</keyword>
<dbReference type="EMBL" id="JADGJH010005256">
    <property type="protein sequence ID" value="KAJ3081358.1"/>
    <property type="molecule type" value="Genomic_DNA"/>
</dbReference>
<protein>
    <submittedName>
        <fullName evidence="2">Uncharacterized protein</fullName>
    </submittedName>
</protein>
<accession>A0AAD5SLK2</accession>
<sequence length="89" mass="9519">MSARKRKEPMAHQTNTNGNANIVTPLVQQSHAQTSSHIGSAQPAPIPVPCIDQAYSLTPNEKRKLIKTNMGSIAIASSNPKISKDSSIL</sequence>
<gene>
    <name evidence="2" type="ORF">HK100_009900</name>
</gene>
<proteinExistence type="predicted"/>
<evidence type="ECO:0000313" key="2">
    <source>
        <dbReference type="EMBL" id="KAJ3081358.1"/>
    </source>
</evidence>
<feature type="non-terminal residue" evidence="2">
    <location>
        <position position="89"/>
    </location>
</feature>
<evidence type="ECO:0000313" key="3">
    <source>
        <dbReference type="Proteomes" id="UP001211907"/>
    </source>
</evidence>
<organism evidence="2 3">
    <name type="scientific">Physocladia obscura</name>
    <dbReference type="NCBI Taxonomy" id="109957"/>
    <lineage>
        <taxon>Eukaryota</taxon>
        <taxon>Fungi</taxon>
        <taxon>Fungi incertae sedis</taxon>
        <taxon>Chytridiomycota</taxon>
        <taxon>Chytridiomycota incertae sedis</taxon>
        <taxon>Chytridiomycetes</taxon>
        <taxon>Chytridiales</taxon>
        <taxon>Chytriomycetaceae</taxon>
        <taxon>Physocladia</taxon>
    </lineage>
</organism>
<feature type="region of interest" description="Disordered" evidence="1">
    <location>
        <begin position="1"/>
        <end position="21"/>
    </location>
</feature>
<name>A0AAD5SLK2_9FUNG</name>
<dbReference type="Proteomes" id="UP001211907">
    <property type="component" value="Unassembled WGS sequence"/>
</dbReference>
<comment type="caution">
    <text evidence="2">The sequence shown here is derived from an EMBL/GenBank/DDBJ whole genome shotgun (WGS) entry which is preliminary data.</text>
</comment>
<evidence type="ECO:0000256" key="1">
    <source>
        <dbReference type="SAM" id="MobiDB-lite"/>
    </source>
</evidence>
<feature type="compositionally biased region" description="Polar residues" evidence="1">
    <location>
        <begin position="12"/>
        <end position="21"/>
    </location>
</feature>
<reference evidence="2" key="1">
    <citation type="submission" date="2020-05" db="EMBL/GenBank/DDBJ databases">
        <title>Phylogenomic resolution of chytrid fungi.</title>
        <authorList>
            <person name="Stajich J.E."/>
            <person name="Amses K."/>
            <person name="Simmons R."/>
            <person name="Seto K."/>
            <person name="Myers J."/>
            <person name="Bonds A."/>
            <person name="Quandt C.A."/>
            <person name="Barry K."/>
            <person name="Liu P."/>
            <person name="Grigoriev I."/>
            <person name="Longcore J.E."/>
            <person name="James T.Y."/>
        </authorList>
    </citation>
    <scope>NUCLEOTIDE SEQUENCE</scope>
    <source>
        <strain evidence="2">JEL0513</strain>
    </source>
</reference>
<dbReference type="AlphaFoldDB" id="A0AAD5SLK2"/>